<evidence type="ECO:0000256" key="1">
    <source>
        <dbReference type="SAM" id="MobiDB-lite"/>
    </source>
</evidence>
<dbReference type="GO" id="GO:0000981">
    <property type="term" value="F:DNA-binding transcription factor activity, RNA polymerase II-specific"/>
    <property type="evidence" value="ECO:0007669"/>
    <property type="project" value="TreeGrafter"/>
</dbReference>
<dbReference type="STRING" id="441959.B8MPT4"/>
<dbReference type="eggNOG" id="KOG0048">
    <property type="taxonomic scope" value="Eukaryota"/>
</dbReference>
<dbReference type="AlphaFoldDB" id="B8MPT4"/>
<feature type="domain" description="Myb-like" evidence="2">
    <location>
        <begin position="56"/>
        <end position="106"/>
    </location>
</feature>
<sequence length="377" mass="42783">MPQPPNRWTPEEDQLLRQEVLAQLSQGGVRDWQNIAAKLPGRTNKDCRKRWHNVVAGGMNKGHWTDAEDKLLIDAVNTHGKSWTVVADVVKTRNAEQCSKRWKQSLDPQLNRSQWTEEENKLLLEAYKVKGSQWKEIQVEYFPTRSRNTIKNQFTILCRRGQKGTRANKNDQGEQVSDEFEAALNDQNEVDGISLSDDDLSDVDPMFEILTSEDDREMSTHPVQTWNLDSGMNSSHSSTNMELATMNNPSMNTFSNIAQTQASADMASWISLEQLFSNYPHTVSDTQHTSYGFENLPPDMMDFSACSATQERLLTSDLTSARSMKDSVQRPPTADSMDYDSSPEKVTLTIYNPNSETVECLIRIAMTNKSGFRLERS</sequence>
<dbReference type="InterPro" id="IPR001005">
    <property type="entry name" value="SANT/Myb"/>
</dbReference>
<feature type="domain" description="SANT" evidence="3">
    <location>
        <begin position="64"/>
        <end position="98"/>
    </location>
</feature>
<dbReference type="SUPFAM" id="SSF46689">
    <property type="entry name" value="Homeodomain-like"/>
    <property type="match status" value="2"/>
</dbReference>
<dbReference type="InterPro" id="IPR017930">
    <property type="entry name" value="Myb_dom"/>
</dbReference>
<reference evidence="6" key="1">
    <citation type="journal article" date="2015" name="Genome Announc.">
        <title>Genome sequence of the AIDS-associated pathogen Penicillium marneffei (ATCC18224) and its near taxonomic relative Talaromyces stipitatus (ATCC10500).</title>
        <authorList>
            <person name="Nierman W.C."/>
            <person name="Fedorova-Abrams N.D."/>
            <person name="Andrianopoulos A."/>
        </authorList>
    </citation>
    <scope>NUCLEOTIDE SEQUENCE [LARGE SCALE GENOMIC DNA]</scope>
    <source>
        <strain evidence="6">ATCC 10500 / CBS 375.48 / QM 6759 / NRRL 1006</strain>
    </source>
</reference>
<feature type="domain" description="HTH myb-type" evidence="4">
    <location>
        <begin position="60"/>
        <end position="110"/>
    </location>
</feature>
<evidence type="ECO:0000313" key="6">
    <source>
        <dbReference type="Proteomes" id="UP000001745"/>
    </source>
</evidence>
<dbReference type="PhylomeDB" id="B8MPT4"/>
<dbReference type="InterPro" id="IPR050560">
    <property type="entry name" value="MYB_TF"/>
</dbReference>
<dbReference type="GO" id="GO:0000978">
    <property type="term" value="F:RNA polymerase II cis-regulatory region sequence-specific DNA binding"/>
    <property type="evidence" value="ECO:0007669"/>
    <property type="project" value="TreeGrafter"/>
</dbReference>
<dbReference type="PROSITE" id="PS51294">
    <property type="entry name" value="HTH_MYB"/>
    <property type="match status" value="2"/>
</dbReference>
<accession>B8MPT4</accession>
<dbReference type="GO" id="GO:0005634">
    <property type="term" value="C:nucleus"/>
    <property type="evidence" value="ECO:0007669"/>
    <property type="project" value="TreeGrafter"/>
</dbReference>
<dbReference type="GeneID" id="8098212"/>
<dbReference type="PANTHER" id="PTHR45614">
    <property type="entry name" value="MYB PROTEIN-RELATED"/>
    <property type="match status" value="1"/>
</dbReference>
<dbReference type="VEuPathDB" id="FungiDB:TSTA_052630"/>
<dbReference type="Pfam" id="PF00249">
    <property type="entry name" value="Myb_DNA-binding"/>
    <property type="match status" value="1"/>
</dbReference>
<dbReference type="InterPro" id="IPR017884">
    <property type="entry name" value="SANT_dom"/>
</dbReference>
<evidence type="ECO:0000313" key="5">
    <source>
        <dbReference type="EMBL" id="EED12742.1"/>
    </source>
</evidence>
<dbReference type="InterPro" id="IPR009057">
    <property type="entry name" value="Homeodomain-like_sf"/>
</dbReference>
<proteinExistence type="predicted"/>
<dbReference type="Pfam" id="PF13921">
    <property type="entry name" value="Myb_DNA-bind_6"/>
    <property type="match status" value="1"/>
</dbReference>
<dbReference type="GO" id="GO:0045944">
    <property type="term" value="P:positive regulation of transcription by RNA polymerase II"/>
    <property type="evidence" value="ECO:0007669"/>
    <property type="project" value="TreeGrafter"/>
</dbReference>
<keyword evidence="6" id="KW-1185">Reference proteome</keyword>
<dbReference type="CDD" id="cd00167">
    <property type="entry name" value="SANT"/>
    <property type="match status" value="3"/>
</dbReference>
<evidence type="ECO:0000259" key="4">
    <source>
        <dbReference type="PROSITE" id="PS51294"/>
    </source>
</evidence>
<dbReference type="HOGENOM" id="CLU_035738_1_0_1"/>
<dbReference type="PROSITE" id="PS50090">
    <property type="entry name" value="MYB_LIKE"/>
    <property type="match status" value="3"/>
</dbReference>
<feature type="domain" description="Myb-like" evidence="2">
    <location>
        <begin position="6"/>
        <end position="55"/>
    </location>
</feature>
<dbReference type="GO" id="GO:0000278">
    <property type="term" value="P:mitotic cell cycle"/>
    <property type="evidence" value="ECO:0007669"/>
    <property type="project" value="TreeGrafter"/>
</dbReference>
<name>B8MPT4_TALSN</name>
<protein>
    <submittedName>
        <fullName evidence="5">Myb transcription factor, putative</fullName>
    </submittedName>
</protein>
<dbReference type="RefSeq" id="XP_002486853.1">
    <property type="nucleotide sequence ID" value="XM_002486808.1"/>
</dbReference>
<dbReference type="InParanoid" id="B8MPT4"/>
<feature type="domain" description="HTH myb-type" evidence="4">
    <location>
        <begin position="1"/>
        <end position="59"/>
    </location>
</feature>
<dbReference type="EMBL" id="EQ962659">
    <property type="protein sequence ID" value="EED12742.1"/>
    <property type="molecule type" value="Genomic_DNA"/>
</dbReference>
<evidence type="ECO:0000259" key="2">
    <source>
        <dbReference type="PROSITE" id="PS50090"/>
    </source>
</evidence>
<dbReference type="SMART" id="SM00717">
    <property type="entry name" value="SANT"/>
    <property type="match status" value="3"/>
</dbReference>
<dbReference type="OrthoDB" id="2143914at2759"/>
<dbReference type="Proteomes" id="UP000001745">
    <property type="component" value="Unassembled WGS sequence"/>
</dbReference>
<dbReference type="PANTHER" id="PTHR45614:SF265">
    <property type="entry name" value="MYB-LIKE DOMAIN-CONTAINING PROTEIN-RELATED"/>
    <property type="match status" value="1"/>
</dbReference>
<dbReference type="Gene3D" id="1.10.10.60">
    <property type="entry name" value="Homeodomain-like"/>
    <property type="match status" value="3"/>
</dbReference>
<feature type="domain" description="Myb-like" evidence="2">
    <location>
        <begin position="107"/>
        <end position="158"/>
    </location>
</feature>
<feature type="region of interest" description="Disordered" evidence="1">
    <location>
        <begin position="318"/>
        <end position="341"/>
    </location>
</feature>
<gene>
    <name evidence="5" type="ORF">TSTA_052630</name>
</gene>
<evidence type="ECO:0000259" key="3">
    <source>
        <dbReference type="PROSITE" id="PS51293"/>
    </source>
</evidence>
<dbReference type="PROSITE" id="PS51293">
    <property type="entry name" value="SANT"/>
    <property type="match status" value="1"/>
</dbReference>
<organism evidence="5 6">
    <name type="scientific">Talaromyces stipitatus (strain ATCC 10500 / CBS 375.48 / QM 6759 / NRRL 1006)</name>
    <name type="common">Penicillium stipitatum</name>
    <dbReference type="NCBI Taxonomy" id="441959"/>
    <lineage>
        <taxon>Eukaryota</taxon>
        <taxon>Fungi</taxon>
        <taxon>Dikarya</taxon>
        <taxon>Ascomycota</taxon>
        <taxon>Pezizomycotina</taxon>
        <taxon>Eurotiomycetes</taxon>
        <taxon>Eurotiomycetidae</taxon>
        <taxon>Eurotiales</taxon>
        <taxon>Trichocomaceae</taxon>
        <taxon>Talaromyces</taxon>
        <taxon>Talaromyces sect. Talaromyces</taxon>
    </lineage>
</organism>